<keyword evidence="3" id="KW-1185">Reference proteome</keyword>
<protein>
    <submittedName>
        <fullName evidence="2">Uncharacterized protein</fullName>
    </submittedName>
</protein>
<evidence type="ECO:0000313" key="2">
    <source>
        <dbReference type="EMBL" id="KAH1178674.1"/>
    </source>
</evidence>
<feature type="compositionally biased region" description="Polar residues" evidence="1">
    <location>
        <begin position="1"/>
        <end position="22"/>
    </location>
</feature>
<evidence type="ECO:0000313" key="3">
    <source>
        <dbReference type="Proteomes" id="UP000827986"/>
    </source>
</evidence>
<sequence>AGSSVMSGQGESTSPEGSTLKYSGQEGLYTGVSLTSTAEVTASREGRTGEDGVQTTEYIIGLTEWKKWVYLYCDDLKQLNEAAGKESRAGQKMSYCQTSLYRCNSKDLSGDACGVTDSSISPKLENPDEGIALHKPNF</sequence>
<feature type="region of interest" description="Disordered" evidence="1">
    <location>
        <begin position="1"/>
        <end position="25"/>
    </location>
</feature>
<dbReference type="Proteomes" id="UP000827986">
    <property type="component" value="Unassembled WGS sequence"/>
</dbReference>
<dbReference type="AlphaFoldDB" id="A0A9D3XBJ8"/>
<feature type="non-terminal residue" evidence="2">
    <location>
        <position position="138"/>
    </location>
</feature>
<reference evidence="2" key="1">
    <citation type="submission" date="2021-09" db="EMBL/GenBank/DDBJ databases">
        <title>The genome of Mauremys mutica provides insights into the evolution of semi-aquatic lifestyle.</title>
        <authorList>
            <person name="Gong S."/>
            <person name="Gao Y."/>
        </authorList>
    </citation>
    <scope>NUCLEOTIDE SEQUENCE</scope>
    <source>
        <strain evidence="2">MM-2020</strain>
        <tissue evidence="2">Muscle</tissue>
    </source>
</reference>
<gene>
    <name evidence="2" type="ORF">KIL84_012376</name>
</gene>
<comment type="caution">
    <text evidence="2">The sequence shown here is derived from an EMBL/GenBank/DDBJ whole genome shotgun (WGS) entry which is preliminary data.</text>
</comment>
<evidence type="ECO:0000256" key="1">
    <source>
        <dbReference type="SAM" id="MobiDB-lite"/>
    </source>
</evidence>
<name>A0A9D3XBJ8_9SAUR</name>
<organism evidence="2 3">
    <name type="scientific">Mauremys mutica</name>
    <name type="common">yellowpond turtle</name>
    <dbReference type="NCBI Taxonomy" id="74926"/>
    <lineage>
        <taxon>Eukaryota</taxon>
        <taxon>Metazoa</taxon>
        <taxon>Chordata</taxon>
        <taxon>Craniata</taxon>
        <taxon>Vertebrata</taxon>
        <taxon>Euteleostomi</taxon>
        <taxon>Archelosauria</taxon>
        <taxon>Testudinata</taxon>
        <taxon>Testudines</taxon>
        <taxon>Cryptodira</taxon>
        <taxon>Durocryptodira</taxon>
        <taxon>Testudinoidea</taxon>
        <taxon>Geoemydidae</taxon>
        <taxon>Geoemydinae</taxon>
        <taxon>Mauremys</taxon>
    </lineage>
</organism>
<accession>A0A9D3XBJ8</accession>
<dbReference type="EMBL" id="JAHDVG010000474">
    <property type="protein sequence ID" value="KAH1178674.1"/>
    <property type="molecule type" value="Genomic_DNA"/>
</dbReference>
<proteinExistence type="predicted"/>